<evidence type="ECO:0000256" key="2">
    <source>
        <dbReference type="ARBA" id="ARBA00023118"/>
    </source>
</evidence>
<keyword evidence="2" id="KW-0051">Antiviral defense</keyword>
<proteinExistence type="predicted"/>
<dbReference type="RefSeq" id="WP_080614018.1">
    <property type="nucleotide sequence ID" value="NZ_CP020452.2"/>
</dbReference>
<keyword evidence="5" id="KW-1185">Reference proteome</keyword>
<accession>A0ABM6JCF5</accession>
<dbReference type="NCBIfam" id="TIGR02577">
    <property type="entry name" value="cas_TM1794_Cmr2"/>
    <property type="match status" value="1"/>
</dbReference>
<dbReference type="InterPro" id="IPR024615">
    <property type="entry name" value="CRISPR-assoc_Cmr2_N"/>
</dbReference>
<dbReference type="InterPro" id="IPR043128">
    <property type="entry name" value="Rev_trsase/Diguanyl_cyclase"/>
</dbReference>
<dbReference type="InterPro" id="IPR054767">
    <property type="entry name" value="Cas10-Cmr2_palm2"/>
</dbReference>
<name>A0ABM6JCF5_NEIMU</name>
<organism evidence="4 5">
    <name type="scientific">Neisseria mucosa</name>
    <dbReference type="NCBI Taxonomy" id="488"/>
    <lineage>
        <taxon>Bacteria</taxon>
        <taxon>Pseudomonadati</taxon>
        <taxon>Pseudomonadota</taxon>
        <taxon>Betaproteobacteria</taxon>
        <taxon>Neisseriales</taxon>
        <taxon>Neisseriaceae</taxon>
        <taxon>Neisseria</taxon>
    </lineage>
</organism>
<dbReference type="InterPro" id="IPR013407">
    <property type="entry name" value="CRISPR-assoc_prot_Cmr2"/>
</dbReference>
<feature type="domain" description="GGDEF" evidence="3">
    <location>
        <begin position="339"/>
        <end position="474"/>
    </location>
</feature>
<sequence>MTQYVLTLSIGPVQGFIASARRSRDLWSGSWLLSEMAKAAAKSLFEAGAQMVFPFVDETTKDRLEPCDRMDNNFSVGNKIQVQVEAADDAAVRDLVEQAKAAAQARFETIARQARQVLQERQDLNAALRDEIWQMQLDDYLEIQAAWARITEKGYSDASQRAASALAARKATRDFTPAHAADAWDKRFMLPKSSLDGARETVLLEKANGDADLSDVARRKLGLSQSEQLDCAGIVKRLGGNSEQFTPVTRVASDAWLQGLPEDELSNLCNAYEPLIALNLATRVKGNQGIYADFPFDGQLLYRNQLDAALSDNKNSADALRKLLDILNPIWHKYGEPCSYWVMLLADGDRMGELLDRAKTIEEHQAITEALSTFAESVPAKMRDFRAQCVYAGGDDVLGFVALDKAVGCADTLRQAFSDSLKKVSDVLKAEKTPTLSVGLAICHISTPLGNVRRLAKHAEKVAKGDNYPADQQRNGLGITLSVRSGSDSDWRVQWSDEAGLAAFKKWQNRYQKKEISSRIAYDSRDIFMRTDFPKSADLSFDLHQNIRQAEFIRMLDRARNMSGGELKDDVKKELKARLDALQRQLGSEHTGALNIFATELIIARWLAAKTQNDLGQEAQS</sequence>
<evidence type="ECO:0000313" key="5">
    <source>
        <dbReference type="Proteomes" id="UP000191272"/>
    </source>
</evidence>
<protein>
    <submittedName>
        <fullName evidence="4">Type III-B CRISPR-associated protein Cas10/Cmr2</fullName>
    </submittedName>
</protein>
<dbReference type="InterPro" id="IPR038242">
    <property type="entry name" value="Cmr2_N"/>
</dbReference>
<dbReference type="PROSITE" id="PS50887">
    <property type="entry name" value="GGDEF"/>
    <property type="match status" value="1"/>
</dbReference>
<dbReference type="Gene3D" id="3.30.70.270">
    <property type="match status" value="1"/>
</dbReference>
<evidence type="ECO:0000259" key="3">
    <source>
        <dbReference type="PROSITE" id="PS50887"/>
    </source>
</evidence>
<dbReference type="Gene3D" id="3.30.70.2220">
    <property type="entry name" value="CRISPR-Cas system, Cmr2 subunit, D1 domain, cysteine cluster"/>
    <property type="match status" value="1"/>
</dbReference>
<dbReference type="InterPro" id="IPR000160">
    <property type="entry name" value="GGDEF_dom"/>
</dbReference>
<keyword evidence="1" id="KW-0547">Nucleotide-binding</keyword>
<dbReference type="Pfam" id="PF12469">
    <property type="entry name" value="Cmr2_N"/>
    <property type="match status" value="1"/>
</dbReference>
<dbReference type="Proteomes" id="UP000191272">
    <property type="component" value="Chromosome"/>
</dbReference>
<gene>
    <name evidence="4" type="primary">cas10</name>
    <name evidence="4" type="ORF">A6J88_08495</name>
</gene>
<evidence type="ECO:0000313" key="4">
    <source>
        <dbReference type="EMBL" id="ARC51257.1"/>
    </source>
</evidence>
<evidence type="ECO:0000256" key="1">
    <source>
        <dbReference type="ARBA" id="ARBA00022741"/>
    </source>
</evidence>
<reference evidence="5" key="1">
    <citation type="submission" date="2017-03" db="EMBL/GenBank/DDBJ databases">
        <title>FDA dAtabase for Regulatory Grade micrObial Sequences (FDA-ARGOS): Supporting development and validation of Infectious Disease Dx tests.</title>
        <authorList>
            <person name="Campos J."/>
            <person name="Goldberg B."/>
            <person name="Tallon L."/>
            <person name="Sadzewicz L."/>
            <person name="Sengamalay N."/>
            <person name="Ott S."/>
            <person name="Godinez A."/>
            <person name="Nagaraj S."/>
            <person name="Vyas G."/>
            <person name="Aluvathingal J."/>
            <person name="Nadendla S."/>
            <person name="Geyer C."/>
            <person name="Nandy P."/>
            <person name="Hobson J."/>
            <person name="Sichtig H."/>
        </authorList>
    </citation>
    <scope>NUCLEOTIDE SEQUENCE [LARGE SCALE GENOMIC DNA]</scope>
    <source>
        <strain evidence="5">FDAARGOS_260</strain>
    </source>
</reference>
<dbReference type="EMBL" id="CP020452">
    <property type="protein sequence ID" value="ARC51257.1"/>
    <property type="molecule type" value="Genomic_DNA"/>
</dbReference>
<dbReference type="Pfam" id="PF22335">
    <property type="entry name" value="Cas10-Cmr2_palm2"/>
    <property type="match status" value="1"/>
</dbReference>